<feature type="signal peptide" evidence="1">
    <location>
        <begin position="1"/>
        <end position="22"/>
    </location>
</feature>
<sequence>MLNVAVIFCITLGPFLSRTAKTFNCQELLDRTFPIAIMHQCIESHTLSATLGYPSALRYNTNQCHRIPSCH</sequence>
<evidence type="ECO:0000256" key="1">
    <source>
        <dbReference type="SAM" id="SignalP"/>
    </source>
</evidence>
<name>A0A2M4D8F6_ANODA</name>
<dbReference type="EMBL" id="GGFL01009603">
    <property type="protein sequence ID" value="MBW73781.1"/>
    <property type="molecule type" value="Transcribed_RNA"/>
</dbReference>
<evidence type="ECO:0000313" key="2">
    <source>
        <dbReference type="EMBL" id="MBW73781.1"/>
    </source>
</evidence>
<protein>
    <submittedName>
        <fullName evidence="2">Putative secreted protein</fullName>
    </submittedName>
</protein>
<proteinExistence type="predicted"/>
<accession>A0A2M4D8F6</accession>
<feature type="chain" id="PRO_5014772916" evidence="1">
    <location>
        <begin position="23"/>
        <end position="71"/>
    </location>
</feature>
<dbReference type="AlphaFoldDB" id="A0A2M4D8F6"/>
<reference evidence="2" key="1">
    <citation type="submission" date="2018-01" db="EMBL/GenBank/DDBJ databases">
        <title>An insight into the sialome of Amazonian anophelines.</title>
        <authorList>
            <person name="Ribeiro J.M."/>
            <person name="Scarpassa V."/>
            <person name="Calvo E."/>
        </authorList>
    </citation>
    <scope>NUCLEOTIDE SEQUENCE</scope>
</reference>
<organism evidence="2">
    <name type="scientific">Anopheles darlingi</name>
    <name type="common">Mosquito</name>
    <dbReference type="NCBI Taxonomy" id="43151"/>
    <lineage>
        <taxon>Eukaryota</taxon>
        <taxon>Metazoa</taxon>
        <taxon>Ecdysozoa</taxon>
        <taxon>Arthropoda</taxon>
        <taxon>Hexapoda</taxon>
        <taxon>Insecta</taxon>
        <taxon>Pterygota</taxon>
        <taxon>Neoptera</taxon>
        <taxon>Endopterygota</taxon>
        <taxon>Diptera</taxon>
        <taxon>Nematocera</taxon>
        <taxon>Culicoidea</taxon>
        <taxon>Culicidae</taxon>
        <taxon>Anophelinae</taxon>
        <taxon>Anopheles</taxon>
    </lineage>
</organism>
<keyword evidence="1" id="KW-0732">Signal</keyword>